<dbReference type="RefSeq" id="XP_022236619.1">
    <property type="nucleotide sequence ID" value="XM_022380911.1"/>
</dbReference>
<reference evidence="6" key="1">
    <citation type="submission" date="2025-08" db="UniProtKB">
        <authorList>
            <consortium name="RefSeq"/>
        </authorList>
    </citation>
    <scope>IDENTIFICATION</scope>
    <source>
        <tissue evidence="6">Muscle</tissue>
    </source>
</reference>
<name>A0ABM1RZ14_LIMPO</name>
<evidence type="ECO:0000256" key="2">
    <source>
        <dbReference type="ARBA" id="ARBA00022490"/>
    </source>
</evidence>
<keyword evidence="2" id="KW-0963">Cytoplasm</keyword>
<dbReference type="Proteomes" id="UP000694941">
    <property type="component" value="Unplaced"/>
</dbReference>
<evidence type="ECO:0000256" key="3">
    <source>
        <dbReference type="RuleBase" id="RU367040"/>
    </source>
</evidence>
<sequence>MFYEKQTDHHSPAEWAANNDSIALATKQVTSSSHNLRKQSQYLQNESKNRISWKNQETNLALSERVLDIKLWHKTLEDTLRSIEEEMSALLETKTALENALMKKVPLLEATKMCLMLKDRRTDVDIVEDDQYHQMKKVYY</sequence>
<dbReference type="InterPro" id="IPR000435">
    <property type="entry name" value="Tektins"/>
</dbReference>
<dbReference type="Pfam" id="PF03148">
    <property type="entry name" value="Tektin"/>
    <property type="match status" value="1"/>
</dbReference>
<keyword evidence="5" id="KW-1185">Reference proteome</keyword>
<proteinExistence type="inferred from homology"/>
<feature type="coiled-coil region" evidence="4">
    <location>
        <begin position="73"/>
        <end position="100"/>
    </location>
</feature>
<evidence type="ECO:0000256" key="4">
    <source>
        <dbReference type="SAM" id="Coils"/>
    </source>
</evidence>
<dbReference type="PANTHER" id="PTHR19960:SF7">
    <property type="entry name" value="TEKTIN"/>
    <property type="match status" value="1"/>
</dbReference>
<keyword evidence="3" id="KW-0966">Cell projection</keyword>
<protein>
    <recommendedName>
        <fullName evidence="3">Tektin</fullName>
    </recommendedName>
</protein>
<keyword evidence="4" id="KW-0175">Coiled coil</keyword>
<dbReference type="PANTHER" id="PTHR19960">
    <property type="entry name" value="TEKTIN"/>
    <property type="match status" value="1"/>
</dbReference>
<keyword evidence="3" id="KW-0282">Flagellum</keyword>
<organism evidence="5 6">
    <name type="scientific">Limulus polyphemus</name>
    <name type="common">Atlantic horseshoe crab</name>
    <dbReference type="NCBI Taxonomy" id="6850"/>
    <lineage>
        <taxon>Eukaryota</taxon>
        <taxon>Metazoa</taxon>
        <taxon>Ecdysozoa</taxon>
        <taxon>Arthropoda</taxon>
        <taxon>Chelicerata</taxon>
        <taxon>Merostomata</taxon>
        <taxon>Xiphosura</taxon>
        <taxon>Limulidae</taxon>
        <taxon>Limulus</taxon>
    </lineage>
</organism>
<evidence type="ECO:0000313" key="6">
    <source>
        <dbReference type="RefSeq" id="XP_022236619.1"/>
    </source>
</evidence>
<comment type="subcellular location">
    <subcellularLocation>
        <location evidence="3">Cytoplasm</location>
        <location evidence="3">Cytoskeleton</location>
        <location evidence="3">Cilium axoneme</location>
    </subcellularLocation>
</comment>
<evidence type="ECO:0000313" key="5">
    <source>
        <dbReference type="Proteomes" id="UP000694941"/>
    </source>
</evidence>
<comment type="similarity">
    <text evidence="1 3">Belongs to the tektin family.</text>
</comment>
<evidence type="ECO:0000256" key="1">
    <source>
        <dbReference type="ARBA" id="ARBA00007209"/>
    </source>
</evidence>
<accession>A0ABM1RZ14</accession>
<gene>
    <name evidence="6" type="primary">LOC111084124</name>
</gene>
<dbReference type="InterPro" id="IPR048256">
    <property type="entry name" value="Tektin-like"/>
</dbReference>
<keyword evidence="3" id="KW-0969">Cilium</keyword>
<dbReference type="GeneID" id="111084124"/>
<feature type="non-terminal residue" evidence="6">
    <location>
        <position position="140"/>
    </location>
</feature>